<dbReference type="Pfam" id="PF12311">
    <property type="entry name" value="DUF3632"/>
    <property type="match status" value="1"/>
</dbReference>
<gene>
    <name evidence="2" type="ORF">LTR36_007764</name>
</gene>
<dbReference type="EMBL" id="JAVFHQ010000050">
    <property type="protein sequence ID" value="KAK4541620.1"/>
    <property type="molecule type" value="Genomic_DNA"/>
</dbReference>
<evidence type="ECO:0000313" key="3">
    <source>
        <dbReference type="Proteomes" id="UP001324427"/>
    </source>
</evidence>
<keyword evidence="3" id="KW-1185">Reference proteome</keyword>
<feature type="compositionally biased region" description="Basic and acidic residues" evidence="1">
    <location>
        <begin position="63"/>
        <end position="87"/>
    </location>
</feature>
<name>A0AAV9JA02_9PEZI</name>
<reference evidence="2 3" key="1">
    <citation type="submission" date="2021-11" db="EMBL/GenBank/DDBJ databases">
        <title>Black yeast isolated from Biological Soil Crust.</title>
        <authorList>
            <person name="Kurbessoian T."/>
        </authorList>
    </citation>
    <scope>NUCLEOTIDE SEQUENCE [LARGE SCALE GENOMIC DNA]</scope>
    <source>
        <strain evidence="2 3">CCFEE 5522</strain>
    </source>
</reference>
<dbReference type="PANTHER" id="PTHR38797:SF7">
    <property type="entry name" value="TRANSCRIPTION FACTOR DOMAIN-CONTAINING PROTEIN"/>
    <property type="match status" value="1"/>
</dbReference>
<comment type="caution">
    <text evidence="2">The sequence shown here is derived from an EMBL/GenBank/DDBJ whole genome shotgun (WGS) entry which is preliminary data.</text>
</comment>
<dbReference type="InterPro" id="IPR053204">
    <property type="entry name" value="Oxopyrrolidines_Biosynth-assoc"/>
</dbReference>
<sequence>MSIRNITSRYINTDNPMGVFEIDLHDLWYLCIETAKITPVKGAAADQLVAQLVAARQLGHIRRPDRSKPNADIDRRSEVQHAPELEHAVTSSNERMWTDLPFLVTDLRAAWANSVRRMSQTECENLAGFTGRLATAGVCDPHLTSCALILFREALETPRRILGSDKLTGGGPAHETPLSEYLPAVLAWLWYGSYQILDLCARNHLPTVDDSQCEDWTTVGESLAADSEATQKAGFTMLRWQFWKRQLKEIERHVGDKAVAEQGGTCARIMERWEDIMGRAAAMTERDAPVPKEQV</sequence>
<proteinExistence type="predicted"/>
<dbReference type="PANTHER" id="PTHR38797">
    <property type="entry name" value="NUCLEAR PORE COMPLEX PROTEIN NUP85-RELATED"/>
    <property type="match status" value="1"/>
</dbReference>
<evidence type="ECO:0000256" key="1">
    <source>
        <dbReference type="SAM" id="MobiDB-lite"/>
    </source>
</evidence>
<feature type="region of interest" description="Disordered" evidence="1">
    <location>
        <begin position="63"/>
        <end position="90"/>
    </location>
</feature>
<dbReference type="InterPro" id="IPR022085">
    <property type="entry name" value="OpdG"/>
</dbReference>
<protein>
    <submittedName>
        <fullName evidence="2">Uncharacterized protein</fullName>
    </submittedName>
</protein>
<accession>A0AAV9JA02</accession>
<organism evidence="2 3">
    <name type="scientific">Oleoguttula mirabilis</name>
    <dbReference type="NCBI Taxonomy" id="1507867"/>
    <lineage>
        <taxon>Eukaryota</taxon>
        <taxon>Fungi</taxon>
        <taxon>Dikarya</taxon>
        <taxon>Ascomycota</taxon>
        <taxon>Pezizomycotina</taxon>
        <taxon>Dothideomycetes</taxon>
        <taxon>Dothideomycetidae</taxon>
        <taxon>Mycosphaerellales</taxon>
        <taxon>Teratosphaeriaceae</taxon>
        <taxon>Oleoguttula</taxon>
    </lineage>
</organism>
<evidence type="ECO:0000313" key="2">
    <source>
        <dbReference type="EMBL" id="KAK4541620.1"/>
    </source>
</evidence>
<dbReference type="Proteomes" id="UP001324427">
    <property type="component" value="Unassembled WGS sequence"/>
</dbReference>
<dbReference type="AlphaFoldDB" id="A0AAV9JA02"/>